<accession>A0AAU9NC42</accession>
<name>A0AAU9NC42_9ASTR</name>
<dbReference type="EMBL" id="CAKMRJ010004445">
    <property type="protein sequence ID" value="CAH1435483.1"/>
    <property type="molecule type" value="Genomic_DNA"/>
</dbReference>
<sequence>MVILVVAATTDLTSYGRATALSAMGNWNPDGIRIQVNEDVRLLEHDKGISEEGHLDNRCEKVTSEVVDKIIFLRKYTAITNRPALTIHPIGVPHIKEENVPP</sequence>
<gene>
    <name evidence="1" type="ORF">LVIROSA_LOCUS21924</name>
</gene>
<dbReference type="PANTHER" id="PTHR34667">
    <property type="entry name" value="D-AMINOACYL-TRNA DEACYLASE"/>
    <property type="match status" value="1"/>
</dbReference>
<reference evidence="1 2" key="1">
    <citation type="submission" date="2022-01" db="EMBL/GenBank/DDBJ databases">
        <authorList>
            <person name="Xiong W."/>
            <person name="Schranz E."/>
        </authorList>
    </citation>
    <scope>NUCLEOTIDE SEQUENCE [LARGE SCALE GENOMIC DNA]</scope>
</reference>
<organism evidence="1 2">
    <name type="scientific">Lactuca virosa</name>
    <dbReference type="NCBI Taxonomy" id="75947"/>
    <lineage>
        <taxon>Eukaryota</taxon>
        <taxon>Viridiplantae</taxon>
        <taxon>Streptophyta</taxon>
        <taxon>Embryophyta</taxon>
        <taxon>Tracheophyta</taxon>
        <taxon>Spermatophyta</taxon>
        <taxon>Magnoliopsida</taxon>
        <taxon>eudicotyledons</taxon>
        <taxon>Gunneridae</taxon>
        <taxon>Pentapetalae</taxon>
        <taxon>asterids</taxon>
        <taxon>campanulids</taxon>
        <taxon>Asterales</taxon>
        <taxon>Asteraceae</taxon>
        <taxon>Cichorioideae</taxon>
        <taxon>Cichorieae</taxon>
        <taxon>Lactucinae</taxon>
        <taxon>Lactuca</taxon>
    </lineage>
</organism>
<dbReference type="SUPFAM" id="SSF142535">
    <property type="entry name" value="AF0625-like"/>
    <property type="match status" value="1"/>
</dbReference>
<dbReference type="PANTHER" id="PTHR34667:SF1">
    <property type="entry name" value="D-AMINOACYL-TRNA DEACYLASE"/>
    <property type="match status" value="1"/>
</dbReference>
<evidence type="ECO:0000313" key="1">
    <source>
        <dbReference type="EMBL" id="CAH1435483.1"/>
    </source>
</evidence>
<dbReference type="GO" id="GO:0051499">
    <property type="term" value="F:D-aminoacyl-tRNA deacylase activity"/>
    <property type="evidence" value="ECO:0007669"/>
    <property type="project" value="InterPro"/>
</dbReference>
<dbReference type="Proteomes" id="UP001157418">
    <property type="component" value="Unassembled WGS sequence"/>
</dbReference>
<proteinExistence type="predicted"/>
<evidence type="ECO:0000313" key="2">
    <source>
        <dbReference type="Proteomes" id="UP001157418"/>
    </source>
</evidence>
<dbReference type="InterPro" id="IPR007508">
    <property type="entry name" value="DtdA"/>
</dbReference>
<keyword evidence="2" id="KW-1185">Reference proteome</keyword>
<dbReference type="Gene3D" id="3.40.630.50">
    <property type="entry name" value="AF0625-like"/>
    <property type="match status" value="1"/>
</dbReference>
<dbReference type="AlphaFoldDB" id="A0AAU9NC42"/>
<comment type="caution">
    <text evidence="1">The sequence shown here is derived from an EMBL/GenBank/DDBJ whole genome shotgun (WGS) entry which is preliminary data.</text>
</comment>
<protein>
    <submittedName>
        <fullName evidence="1">Uncharacterized protein</fullName>
    </submittedName>
</protein>